<proteinExistence type="predicted"/>
<dbReference type="PROSITE" id="PS50157">
    <property type="entry name" value="ZINC_FINGER_C2H2_2"/>
    <property type="match status" value="2"/>
</dbReference>
<dbReference type="Pfam" id="PF00096">
    <property type="entry name" value="zf-C2H2"/>
    <property type="match status" value="2"/>
</dbReference>
<evidence type="ECO:0000256" key="4">
    <source>
        <dbReference type="PROSITE-ProRule" id="PRU00042"/>
    </source>
</evidence>
<keyword evidence="1" id="KW-0479">Metal-binding</keyword>
<reference evidence="6" key="1">
    <citation type="submission" date="2021-06" db="EMBL/GenBank/DDBJ databases">
        <title>Parelaphostrongylus tenuis whole genome reference sequence.</title>
        <authorList>
            <person name="Garwood T.J."/>
            <person name="Larsen P.A."/>
            <person name="Fountain-Jones N.M."/>
            <person name="Garbe J.R."/>
            <person name="Macchietto M.G."/>
            <person name="Kania S.A."/>
            <person name="Gerhold R.W."/>
            <person name="Richards J.E."/>
            <person name="Wolf T.M."/>
        </authorList>
    </citation>
    <scope>NUCLEOTIDE SEQUENCE</scope>
    <source>
        <strain evidence="6">MNPRO001-30</strain>
        <tissue evidence="6">Meninges</tissue>
    </source>
</reference>
<dbReference type="FunFam" id="3.30.160.60:FF:001755">
    <property type="entry name" value="Zinc finger protein 989"/>
    <property type="match status" value="1"/>
</dbReference>
<dbReference type="InterPro" id="IPR013087">
    <property type="entry name" value="Znf_C2H2_type"/>
</dbReference>
<dbReference type="SUPFAM" id="SSF57667">
    <property type="entry name" value="beta-beta-alpha zinc fingers"/>
    <property type="match status" value="1"/>
</dbReference>
<keyword evidence="3" id="KW-0862">Zinc</keyword>
<accession>A0AAD5M2C7</accession>
<protein>
    <recommendedName>
        <fullName evidence="5">C2H2-type domain-containing protein</fullName>
    </recommendedName>
</protein>
<feature type="domain" description="C2H2-type" evidence="5">
    <location>
        <begin position="257"/>
        <end position="279"/>
    </location>
</feature>
<name>A0AAD5M2C7_PARTN</name>
<dbReference type="EMBL" id="JAHQIW010000969">
    <property type="protein sequence ID" value="KAJ1350927.1"/>
    <property type="molecule type" value="Genomic_DNA"/>
</dbReference>
<dbReference type="FunFam" id="3.30.160.60:FF:000733">
    <property type="entry name" value="Zinc finger protein 236 variant"/>
    <property type="match status" value="1"/>
</dbReference>
<evidence type="ECO:0000256" key="3">
    <source>
        <dbReference type="ARBA" id="ARBA00022833"/>
    </source>
</evidence>
<dbReference type="GO" id="GO:0000978">
    <property type="term" value="F:RNA polymerase II cis-regulatory region sequence-specific DNA binding"/>
    <property type="evidence" value="ECO:0007669"/>
    <property type="project" value="TreeGrafter"/>
</dbReference>
<dbReference type="PANTHER" id="PTHR23235">
    <property type="entry name" value="KRUEPPEL-LIKE TRANSCRIPTION FACTOR"/>
    <property type="match status" value="1"/>
</dbReference>
<evidence type="ECO:0000313" key="7">
    <source>
        <dbReference type="Proteomes" id="UP001196413"/>
    </source>
</evidence>
<dbReference type="PROSITE" id="PS00028">
    <property type="entry name" value="ZINC_FINGER_C2H2_1"/>
    <property type="match status" value="1"/>
</dbReference>
<organism evidence="6 7">
    <name type="scientific">Parelaphostrongylus tenuis</name>
    <name type="common">Meningeal worm</name>
    <dbReference type="NCBI Taxonomy" id="148309"/>
    <lineage>
        <taxon>Eukaryota</taxon>
        <taxon>Metazoa</taxon>
        <taxon>Ecdysozoa</taxon>
        <taxon>Nematoda</taxon>
        <taxon>Chromadorea</taxon>
        <taxon>Rhabditida</taxon>
        <taxon>Rhabditina</taxon>
        <taxon>Rhabditomorpha</taxon>
        <taxon>Strongyloidea</taxon>
        <taxon>Metastrongylidae</taxon>
        <taxon>Parelaphostrongylus</taxon>
    </lineage>
</organism>
<dbReference type="AlphaFoldDB" id="A0AAD5M2C7"/>
<keyword evidence="2 4" id="KW-0863">Zinc-finger</keyword>
<evidence type="ECO:0000313" key="6">
    <source>
        <dbReference type="EMBL" id="KAJ1350927.1"/>
    </source>
</evidence>
<dbReference type="PANTHER" id="PTHR23235:SF120">
    <property type="entry name" value="KRUPPEL-LIKE FACTOR 15"/>
    <property type="match status" value="1"/>
</dbReference>
<dbReference type="Gene3D" id="3.30.160.60">
    <property type="entry name" value="Classic Zinc Finger"/>
    <property type="match status" value="2"/>
</dbReference>
<dbReference type="Proteomes" id="UP001196413">
    <property type="component" value="Unassembled WGS sequence"/>
</dbReference>
<dbReference type="GO" id="GO:0008270">
    <property type="term" value="F:zinc ion binding"/>
    <property type="evidence" value="ECO:0007669"/>
    <property type="project" value="UniProtKB-KW"/>
</dbReference>
<feature type="domain" description="C2H2-type" evidence="5">
    <location>
        <begin position="229"/>
        <end position="256"/>
    </location>
</feature>
<keyword evidence="7" id="KW-1185">Reference proteome</keyword>
<dbReference type="GO" id="GO:0000981">
    <property type="term" value="F:DNA-binding transcription factor activity, RNA polymerase II-specific"/>
    <property type="evidence" value="ECO:0007669"/>
    <property type="project" value="TreeGrafter"/>
</dbReference>
<dbReference type="InterPro" id="IPR036236">
    <property type="entry name" value="Znf_C2H2_sf"/>
</dbReference>
<evidence type="ECO:0000259" key="5">
    <source>
        <dbReference type="PROSITE" id="PS50157"/>
    </source>
</evidence>
<evidence type="ECO:0000256" key="2">
    <source>
        <dbReference type="ARBA" id="ARBA00022771"/>
    </source>
</evidence>
<dbReference type="SMART" id="SM00355">
    <property type="entry name" value="ZnF_C2H2"/>
    <property type="match status" value="3"/>
</dbReference>
<evidence type="ECO:0000256" key="1">
    <source>
        <dbReference type="ARBA" id="ARBA00022723"/>
    </source>
</evidence>
<sequence length="318" mass="35266">MEAFESEVIAAFCEVPALRQNSPPISEISSNDNVVIENSSARSGITIKKTNRVEREEFVTLKVGEEQYDGDVSGTDERTLDIDEDLYRPRLITYSSKNDDISRAQTLEGPGGLKLVVSVERPETVESPPPLSMEEVANFQTINEDVHSSDSTAAIFWEGEDVPLDPAGGGSVVSTSFSPMTTTAQVIGALANANDDPNKPKMECPTCGLVLYRHNFSTHYRIHTGELPFACDYCSKRFRTSSSLKVHIRAHTGEKPYVCPSCGYSTITKRNLDRHIENHHVRTGGAKGPATRKSRYRENIDMEWMDDLEPHVVPPSFD</sequence>
<comment type="caution">
    <text evidence="6">The sequence shown here is derived from an EMBL/GenBank/DDBJ whole genome shotgun (WGS) entry which is preliminary data.</text>
</comment>
<gene>
    <name evidence="6" type="ORF">KIN20_006851</name>
</gene>